<evidence type="ECO:0000259" key="3">
    <source>
        <dbReference type="Pfam" id="PF10908"/>
    </source>
</evidence>
<keyword evidence="2" id="KW-0812">Transmembrane</keyword>
<reference evidence="4 5" key="4">
    <citation type="journal article" date="2009" name="Appl. Environ. Microbiol.">
        <title>Comparative genome-wide transcriptional profiling of Azorhizobium caulinodans ORS571 grown under free-living and symbiotic conditions.</title>
        <authorList>
            <person name="Tsukada S."/>
            <person name="Aono T."/>
            <person name="Akiba N."/>
            <person name="Lee KB."/>
            <person name="Liu CT."/>
            <person name="Toyazaki H."/>
            <person name="Oyaizu H."/>
        </authorList>
    </citation>
    <scope>NUCLEOTIDE SEQUENCE [LARGE SCALE GENOMIC DNA]</scope>
    <source>
        <strain evidence="5">ATCC 43989 / DSM 5975 / JCM 20966 / LMG 6465 / NBRC 14845 / NCIMB 13405 / ORS 571</strain>
    </source>
</reference>
<dbReference type="HOGENOM" id="CLU_696285_0_0_5"/>
<dbReference type="KEGG" id="azc:AZC_0718"/>
<reference evidence="4 5" key="3">
    <citation type="journal article" date="2008" name="BMC Genomics">
        <title>The genome of the versatile nitrogen fixer Azorhizobium caulinodans ORS571.</title>
        <authorList>
            <person name="Lee KB."/>
            <person name="Backer P.D."/>
            <person name="Aono T."/>
            <person name="Liu CT."/>
            <person name="Suzuki S."/>
            <person name="Suzuki T."/>
            <person name="Kaneko T."/>
            <person name="Yamada M."/>
            <person name="Tabata S."/>
            <person name="Kupfer D.M."/>
            <person name="Najar F.Z."/>
            <person name="Wiley G.B."/>
            <person name="Roe B."/>
            <person name="Binnewies T.T."/>
            <person name="Ussery D.W."/>
            <person name="D'Haeze W."/>
            <person name="Herder J.D."/>
            <person name="Gevers D."/>
            <person name="Vereecke D."/>
            <person name="Holsters M."/>
            <person name="Oyaizu H."/>
        </authorList>
    </citation>
    <scope>NUCLEOTIDE SEQUENCE [LARGE SCALE GENOMIC DNA]</scope>
    <source>
        <strain evidence="5">ATCC 43989 / DSM 5975 / JCM 20966 / LMG 6465 / NBRC 14845 / NCIMB 13405 / ORS 571</strain>
    </source>
</reference>
<keyword evidence="5" id="KW-1185">Reference proteome</keyword>
<evidence type="ECO:0000256" key="2">
    <source>
        <dbReference type="SAM" id="Phobius"/>
    </source>
</evidence>
<organism evidence="4 5">
    <name type="scientific">Azorhizobium caulinodans (strain ATCC 43989 / DSM 5975 / JCM 20966 / LMG 6465 / NBRC 14845 / NCIMB 13405 / ORS 571)</name>
    <dbReference type="NCBI Taxonomy" id="438753"/>
    <lineage>
        <taxon>Bacteria</taxon>
        <taxon>Pseudomonadati</taxon>
        <taxon>Pseudomonadota</taxon>
        <taxon>Alphaproteobacteria</taxon>
        <taxon>Hyphomicrobiales</taxon>
        <taxon>Xanthobacteraceae</taxon>
        <taxon>Azorhizobium</taxon>
    </lineage>
</organism>
<reference evidence="4 5" key="5">
    <citation type="journal article" date="2010" name="Appl. Environ. Microbiol.">
        <title>phrR-like gene praR of Azorhizobium caulinodans ORS571 is essential for symbiosis with Sesbania rostrata and is involved in expression of reb genes.</title>
        <authorList>
            <person name="Akiba N."/>
            <person name="Aono T."/>
            <person name="Toyazaki H."/>
            <person name="Sato S."/>
            <person name="Oyaizu H."/>
        </authorList>
    </citation>
    <scope>NUCLEOTIDE SEQUENCE [LARGE SCALE GENOMIC DNA]</scope>
    <source>
        <strain evidence="5">ATCC 43989 / DSM 5975 / JCM 20966 / LMG 6465 / NBRC 14845 / NCIMB 13405 / ORS 571</strain>
    </source>
</reference>
<dbReference type="AlphaFoldDB" id="A8IPY7"/>
<dbReference type="STRING" id="438753.AZC_0718"/>
<name>A8IPY7_AZOC5</name>
<dbReference type="Proteomes" id="UP000000270">
    <property type="component" value="Chromosome"/>
</dbReference>
<feature type="transmembrane region" description="Helical" evidence="2">
    <location>
        <begin position="48"/>
        <end position="69"/>
    </location>
</feature>
<keyword evidence="2" id="KW-0472">Membrane</keyword>
<keyword evidence="2" id="KW-1133">Transmembrane helix</keyword>
<evidence type="ECO:0000256" key="1">
    <source>
        <dbReference type="SAM" id="MobiDB-lite"/>
    </source>
</evidence>
<dbReference type="EMBL" id="AP009384">
    <property type="protein sequence ID" value="BAF86716.1"/>
    <property type="molecule type" value="Genomic_DNA"/>
</dbReference>
<protein>
    <recommendedName>
        <fullName evidence="3">Tlde1 domain-containing protein</fullName>
    </recommendedName>
</protein>
<gene>
    <name evidence="4" type="ordered locus">AZC_0718</name>
</gene>
<feature type="domain" description="Tlde1" evidence="3">
    <location>
        <begin position="263"/>
        <end position="366"/>
    </location>
</feature>
<dbReference type="Pfam" id="PF10908">
    <property type="entry name" value="Tlde1_dom"/>
    <property type="match status" value="1"/>
</dbReference>
<dbReference type="InterPro" id="IPR021225">
    <property type="entry name" value="Tlde1_dom"/>
</dbReference>
<evidence type="ECO:0000313" key="5">
    <source>
        <dbReference type="Proteomes" id="UP000000270"/>
    </source>
</evidence>
<reference evidence="4 5" key="1">
    <citation type="journal article" date="2007" name="Appl. Environ. Microbiol.">
        <title>Rhizobial factors required for stem nodule maturation and maintenance in Sesbania rostrata-Azorhizobium caulinodans ORS571 symbiosis.</title>
        <authorList>
            <person name="Suzuki S."/>
            <person name="Aono T."/>
            <person name="Lee KB."/>
            <person name="Suzuki T."/>
            <person name="Liu CT."/>
            <person name="Miwa H."/>
            <person name="Wakao S."/>
            <person name="Iki T."/>
            <person name="Oyaizu H."/>
        </authorList>
    </citation>
    <scope>NUCLEOTIDE SEQUENCE [LARGE SCALE GENOMIC DNA]</scope>
    <source>
        <strain evidence="5">ATCC 43989 / DSM 5975 / JCM 20966 / LMG 6465 / NBRC 14845 / NCIMB 13405 / ORS 571</strain>
    </source>
</reference>
<reference evidence="5" key="2">
    <citation type="submission" date="2007-04" db="EMBL/GenBank/DDBJ databases">
        <title>Complete genome sequence of the nitrogen-fixing bacterium Azorhizobium caulinodans ORS571.</title>
        <authorList>
            <person name="Lee K.B."/>
            <person name="Backer P.D."/>
            <person name="Aono T."/>
            <person name="Liu C.T."/>
            <person name="Suzuki S."/>
            <person name="Suzuki T."/>
            <person name="Kaneko T."/>
            <person name="Yamada M."/>
            <person name="Tabata S."/>
            <person name="Kupfer D.M."/>
            <person name="Najar F.Z."/>
            <person name="Wiley G.B."/>
            <person name="Roe B."/>
            <person name="Binnewies T."/>
            <person name="Ussery D."/>
            <person name="Vereecke D."/>
            <person name="Gevers D."/>
            <person name="Holsters M."/>
            <person name="Oyaizu H."/>
        </authorList>
    </citation>
    <scope>NUCLEOTIDE SEQUENCE [LARGE SCALE GENOMIC DNA]</scope>
    <source>
        <strain evidence="5">ATCC 43989 / DSM 5975 / JCM 20966 / LMG 6465 / NBRC 14845 / NCIMB 13405 / ORS 571</strain>
    </source>
</reference>
<feature type="region of interest" description="Disordered" evidence="1">
    <location>
        <begin position="210"/>
        <end position="238"/>
    </location>
</feature>
<accession>A8IPY7</accession>
<dbReference type="eggNOG" id="ENOG502ZBN2">
    <property type="taxonomic scope" value="Bacteria"/>
</dbReference>
<reference evidence="4 5" key="6">
    <citation type="journal article" date="2011" name="Appl. Environ. Microbiol.">
        <title>Involvement of the azorhizobial chromosome partition gene (parA) in the onset of bacteroid differentiation during Sesbania rostrata stem nodule development.</title>
        <authorList>
            <person name="Liu CT."/>
            <person name="Lee KB."/>
            <person name="Wang YS."/>
            <person name="Peng MH."/>
            <person name="Lee KT."/>
            <person name="Suzuki S."/>
            <person name="Suzuki T."/>
            <person name="Oyaizu H."/>
        </authorList>
    </citation>
    <scope>NUCLEOTIDE SEQUENCE [LARGE SCALE GENOMIC DNA]</scope>
    <source>
        <strain evidence="5">ATCC 43989 / DSM 5975 / JCM 20966 / LMG 6465 / NBRC 14845 / NCIMB 13405 / ORS 571</strain>
    </source>
</reference>
<evidence type="ECO:0000313" key="4">
    <source>
        <dbReference type="EMBL" id="BAF86716.1"/>
    </source>
</evidence>
<proteinExistence type="predicted"/>
<sequence length="387" mass="41368">MRQGRSPVNRPGSSRVTCIMTYSAWIDEDDYDAAPAAAAPRLRPILKAGVIVGFGVVAAAVMMVAVGGARGVSSPDADLSASAPALVDPPAPIRVSRSHALGEVEAIPSSGTVADGRDWMFAPSVPGEPTAFRGARPMMAAVDPTPEPTVQDIRVMPMPSANPLFASRGVGNEPADKAQLKELSQQLVAPPLPTRNPLMAGRRQLAELEPADRATPAPENRAPAAATPPVPADAAKSLLPGPGDKFALYDIKGRVVYMPNGEKLEAHSGYGDMFDDPRYVHKRMVGPTPPNIYELKMREALFHGVEAIRMKPVGDQPMYGRDGILAHTYMLGPRGDSNGCVSFRDYEKFLAAFKRGEVTRMVVVTSLPTKPEPNNPIVAFFAKMAER</sequence>